<dbReference type="InterPro" id="IPR039498">
    <property type="entry name" value="NTP_transf_5"/>
</dbReference>
<dbReference type="Pfam" id="PF14907">
    <property type="entry name" value="NTP_transf_5"/>
    <property type="match status" value="1"/>
</dbReference>
<organism evidence="1 2">
    <name type="scientific">Anaerocolumna xylanovorans DSM 12503</name>
    <dbReference type="NCBI Taxonomy" id="1121345"/>
    <lineage>
        <taxon>Bacteria</taxon>
        <taxon>Bacillati</taxon>
        <taxon>Bacillota</taxon>
        <taxon>Clostridia</taxon>
        <taxon>Lachnospirales</taxon>
        <taxon>Lachnospiraceae</taxon>
        <taxon>Anaerocolumna</taxon>
    </lineage>
</organism>
<dbReference type="Gene3D" id="3.30.460.40">
    <property type="match status" value="1"/>
</dbReference>
<dbReference type="Proteomes" id="UP000184612">
    <property type="component" value="Unassembled WGS sequence"/>
</dbReference>
<name>A0A1M7YAI4_9FIRM</name>
<keyword evidence="1" id="KW-0808">Transferase</keyword>
<accession>A0A1M7YAI4</accession>
<dbReference type="AlphaFoldDB" id="A0A1M7YAI4"/>
<dbReference type="EMBL" id="FRFD01000006">
    <property type="protein sequence ID" value="SHO49586.1"/>
    <property type="molecule type" value="Genomic_DNA"/>
</dbReference>
<reference evidence="1 2" key="1">
    <citation type="submission" date="2016-12" db="EMBL/GenBank/DDBJ databases">
        <authorList>
            <person name="Song W.-J."/>
            <person name="Kurnit D.M."/>
        </authorList>
    </citation>
    <scope>NUCLEOTIDE SEQUENCE [LARGE SCALE GENOMIC DNA]</scope>
    <source>
        <strain evidence="1 2">DSM 12503</strain>
    </source>
</reference>
<sequence length="410" mass="47295">MNEHSHIFIKLLSAAISVKAPDFLTFCPDWNLIYEEAKAHQVHTLLFPLLEELPKHVRPSPSLLESWKYDTLREAALQLLHIEQMEKVLLLLHEASIPVIALKGLMLRNYYPNPELRTMGDADILIHKEDFKKAHKVLVFLGYKRGKSAERHTTYSLTGYPDIELHEILTDNTDMENLNHFTFQVWKNAVPGLVGHAPVLCLSIKDQLMHQLFHIIHHVLLSGVGIRQLCDLTLFAAYHSEEIIWENILYELEPYGYDKFTLVLLSICRELFGLSVPEDILTEEDVEFCAYKALFTEDIINSGVYGKRTKEREASRHILWHARTAEAVTAPSPPKLSVLLNLCCFFFPSPGKLNCQYRYAKKFPVLLPLAWIHRAFYNIRQLSLLSFFYNKEAAAAYAERAALLSWLKLR</sequence>
<dbReference type="GO" id="GO:0016740">
    <property type="term" value="F:transferase activity"/>
    <property type="evidence" value="ECO:0007669"/>
    <property type="project" value="UniProtKB-KW"/>
</dbReference>
<proteinExistence type="predicted"/>
<keyword evidence="2" id="KW-1185">Reference proteome</keyword>
<gene>
    <name evidence="1" type="ORF">SAMN02745217_02394</name>
</gene>
<evidence type="ECO:0000313" key="2">
    <source>
        <dbReference type="Proteomes" id="UP000184612"/>
    </source>
</evidence>
<dbReference type="OrthoDB" id="9773927at2"/>
<dbReference type="RefSeq" id="WP_073589071.1">
    <property type="nucleotide sequence ID" value="NZ_FRFD01000006.1"/>
</dbReference>
<evidence type="ECO:0000313" key="1">
    <source>
        <dbReference type="EMBL" id="SHO49586.1"/>
    </source>
</evidence>
<dbReference type="STRING" id="1121345.SAMN02745217_02394"/>
<protein>
    <submittedName>
        <fullName evidence="1">Uncharacterized nucleotidyltransferase</fullName>
    </submittedName>
</protein>